<evidence type="ECO:0000313" key="2">
    <source>
        <dbReference type="EMBL" id="KAF0804515.1"/>
    </source>
</evidence>
<keyword evidence="3" id="KW-1185">Reference proteome</keyword>
<organism evidence="2 3">
    <name type="scientific">Alcanivorax xiamenensis</name>
    <dbReference type="NCBI Taxonomy" id="1177156"/>
    <lineage>
        <taxon>Bacteria</taxon>
        <taxon>Pseudomonadati</taxon>
        <taxon>Pseudomonadota</taxon>
        <taxon>Gammaproteobacteria</taxon>
        <taxon>Oceanospirillales</taxon>
        <taxon>Alcanivoracaceae</taxon>
        <taxon>Alcanivorax</taxon>
    </lineage>
</organism>
<keyword evidence="1" id="KW-0472">Membrane</keyword>
<comment type="caution">
    <text evidence="2">The sequence shown here is derived from an EMBL/GenBank/DDBJ whole genome shotgun (WGS) entry which is preliminary data.</text>
</comment>
<keyword evidence="1" id="KW-1133">Transmembrane helix</keyword>
<feature type="transmembrane region" description="Helical" evidence="1">
    <location>
        <begin position="6"/>
        <end position="25"/>
    </location>
</feature>
<dbReference type="EMBL" id="AQPF01000029">
    <property type="protein sequence ID" value="KAF0804515.1"/>
    <property type="molecule type" value="Genomic_DNA"/>
</dbReference>
<feature type="transmembrane region" description="Helical" evidence="1">
    <location>
        <begin position="144"/>
        <end position="163"/>
    </location>
</feature>
<keyword evidence="1" id="KW-0812">Transmembrane</keyword>
<protein>
    <submittedName>
        <fullName evidence="2">Uncharacterized protein</fullName>
    </submittedName>
</protein>
<reference evidence="2 3" key="1">
    <citation type="submission" date="2012-09" db="EMBL/GenBank/DDBJ databases">
        <title>Genome Sequence of alkane-degrading Bacterium Alcanivorax sp. 6-D-6.</title>
        <authorList>
            <person name="Lai Q."/>
            <person name="Shao Z."/>
        </authorList>
    </citation>
    <scope>NUCLEOTIDE SEQUENCE [LARGE SCALE GENOMIC DNA]</scope>
    <source>
        <strain evidence="2 3">6-D-6</strain>
    </source>
</reference>
<evidence type="ECO:0000256" key="1">
    <source>
        <dbReference type="SAM" id="Phobius"/>
    </source>
</evidence>
<sequence length="186" mass="21419">MEDYFIIALKLAGVLSTIILGIVAAPHRLWLGRKIQSDLFEVFRGALEREDKHAVVMMFWRLHRVRMKYGDILALIRRDDFLEIIRYMQHRRKHVCFRNCTLTYVKTDFKRGIERAVRVQRCIGCLFGILFLGIGVIFTLGEGLVSLFGLAIMVFGSVFWVVNEESARLDKDMVDFIESESSGLAG</sequence>
<accession>A0ABQ6Y5K8</accession>
<proteinExistence type="predicted"/>
<evidence type="ECO:0000313" key="3">
    <source>
        <dbReference type="Proteomes" id="UP000771797"/>
    </source>
</evidence>
<name>A0ABQ6Y5K8_9GAMM</name>
<gene>
    <name evidence="2" type="ORF">A6D6_02977</name>
</gene>
<dbReference type="Proteomes" id="UP000771797">
    <property type="component" value="Unassembled WGS sequence"/>
</dbReference>
<feature type="transmembrane region" description="Helical" evidence="1">
    <location>
        <begin position="119"/>
        <end position="138"/>
    </location>
</feature>
<dbReference type="RefSeq" id="WP_116028224.1">
    <property type="nucleotide sequence ID" value="NZ_AQPF01000029.1"/>
</dbReference>